<evidence type="ECO:0000313" key="1">
    <source>
        <dbReference type="EMBL" id="MDJ1651635.1"/>
    </source>
</evidence>
<dbReference type="Pfam" id="PF05133">
    <property type="entry name" value="SPP1_portal"/>
    <property type="match status" value="1"/>
</dbReference>
<evidence type="ECO:0000313" key="2">
    <source>
        <dbReference type="Proteomes" id="UP001232750"/>
    </source>
</evidence>
<protein>
    <submittedName>
        <fullName evidence="1">Phage portal protein</fullName>
    </submittedName>
</protein>
<dbReference type="Proteomes" id="UP001232750">
    <property type="component" value="Unassembled WGS sequence"/>
</dbReference>
<keyword evidence="2" id="KW-1185">Reference proteome</keyword>
<proteinExistence type="predicted"/>
<dbReference type="EMBL" id="JASJEU010000024">
    <property type="protein sequence ID" value="MDJ1651635.1"/>
    <property type="molecule type" value="Genomic_DNA"/>
</dbReference>
<comment type="caution">
    <text evidence="1">The sequence shown here is derived from an EMBL/GenBank/DDBJ whole genome shotgun (WGS) entry which is preliminary data.</text>
</comment>
<dbReference type="InterPro" id="IPR021145">
    <property type="entry name" value="Portal_protein_SPP1_Gp6-like"/>
</dbReference>
<name>A0ABT7DU46_9ACTN</name>
<organism evidence="1 2">
    <name type="scientific">Gordonibacter faecis</name>
    <dbReference type="NCBI Taxonomy" id="3047475"/>
    <lineage>
        <taxon>Bacteria</taxon>
        <taxon>Bacillati</taxon>
        <taxon>Actinomycetota</taxon>
        <taxon>Coriobacteriia</taxon>
        <taxon>Eggerthellales</taxon>
        <taxon>Eggerthellaceae</taxon>
        <taxon>Gordonibacter</taxon>
    </lineage>
</organism>
<sequence length="473" mass="52437">MIDFIPTAIRGMTQEETATLKRLLKILDTKSHRNKIRTTYYSMHNRLNDMGIAVPPQLTNTLTVVGWPAKAVDQLAARSIFDGFVSPSDASLNGLERILLENNFENMYNQATTSELIHSCSFFTVSAGADGEPQVIISAYSAENAAAEYDYRRKRIKNGLTVIERDDDANKEPCRMNLYTDKAVIEIARSGGRWAATRKRHPHGRPLMEPLIYSPSLDRPFGKSRISRAVMSITDSAVRTALRTEVSAEFFTSPQKYLMGADSTIFEDKSKWDAYLGAIFAVSKDEDGDIPQFGQLSQMSMQPHTEYMRSLAARFSGETNIPVSSLGVIHDNPSSAEAIYVAKEDLIIEAMNLNKTNGIALRNVALLVIAMLQNKPLPKLKDDERAIKAHFRNPAMPSVVSQADAMCKIASAAPWIAETEVFLEEIGFDEAQRDRLLSDKRKASAVGGYLSQLAKPVEAAPQEADVNDKQQPN</sequence>
<accession>A0ABT7DU46</accession>
<dbReference type="RefSeq" id="WP_283832983.1">
    <property type="nucleotide sequence ID" value="NZ_JASJEU010000024.1"/>
</dbReference>
<reference evidence="1 2" key="1">
    <citation type="submission" date="2023-05" db="EMBL/GenBank/DDBJ databases">
        <title>Gordonibacter KGMB12511T sp. nov., isolated from faeces of healthy Korean.</title>
        <authorList>
            <person name="Kim H.S."/>
            <person name="Kim J.-S."/>
            <person name="Suh M.K."/>
            <person name="Eom M.K."/>
            <person name="Do H.E."/>
            <person name="Lee J.-S."/>
        </authorList>
    </citation>
    <scope>NUCLEOTIDE SEQUENCE [LARGE SCALE GENOMIC DNA]</scope>
    <source>
        <strain evidence="1 2">KGMB12511</strain>
    </source>
</reference>
<gene>
    <name evidence="1" type="ORF">QNJ86_12555</name>
</gene>